<evidence type="ECO:0000313" key="1">
    <source>
        <dbReference type="EMBL" id="SUU89993.1"/>
    </source>
</evidence>
<dbReference type="Proteomes" id="UP000254701">
    <property type="component" value="Unassembled WGS sequence"/>
</dbReference>
<evidence type="ECO:0000313" key="2">
    <source>
        <dbReference type="Proteomes" id="UP000254701"/>
    </source>
</evidence>
<name>A0A380WLW4_AMIAI</name>
<organism evidence="1 2">
    <name type="scientific">Aminobacter aminovorans</name>
    <name type="common">Chelatobacter heintzii</name>
    <dbReference type="NCBI Taxonomy" id="83263"/>
    <lineage>
        <taxon>Bacteria</taxon>
        <taxon>Pseudomonadati</taxon>
        <taxon>Pseudomonadota</taxon>
        <taxon>Alphaproteobacteria</taxon>
        <taxon>Hyphomicrobiales</taxon>
        <taxon>Phyllobacteriaceae</taxon>
        <taxon>Aminobacter</taxon>
    </lineage>
</organism>
<reference evidence="1 2" key="1">
    <citation type="submission" date="2018-06" db="EMBL/GenBank/DDBJ databases">
        <authorList>
            <consortium name="Pathogen Informatics"/>
            <person name="Doyle S."/>
        </authorList>
    </citation>
    <scope>NUCLEOTIDE SEQUENCE [LARGE SCALE GENOMIC DNA]</scope>
    <source>
        <strain evidence="1 2">NCTC10684</strain>
    </source>
</reference>
<proteinExistence type="predicted"/>
<sequence length="193" mass="21905">MKIPDVPPRFRSKLARERWTRIAEDLIKHGLDASARVELISDYVDAENHITSLRPQSKGTGDMKLARARALNVATAERRRLHQRLFAGAKRLEEVLPSLEAFTEVIVAGDQSEADAAWRAHFLTGKGLIRDASASRDMHRLEAERLEAKYGEPSWNALLYETVQQQAEADRALEALWRAKPSQRRRLDEKGAK</sequence>
<protein>
    <submittedName>
        <fullName evidence="1">Uncharacterized protein</fullName>
    </submittedName>
</protein>
<dbReference type="EMBL" id="UFSM01000001">
    <property type="protein sequence ID" value="SUU89993.1"/>
    <property type="molecule type" value="Genomic_DNA"/>
</dbReference>
<dbReference type="RefSeq" id="WP_115732067.1">
    <property type="nucleotide sequence ID" value="NZ_BAAAVY010000002.1"/>
</dbReference>
<dbReference type="AlphaFoldDB" id="A0A380WLW4"/>
<accession>A0A380WLW4</accession>
<gene>
    <name evidence="1" type="ORF">NCTC10684_03236</name>
</gene>